<sequence length="109" mass="12874">EIFCSPIHYTDSAKHSKHKDQDIPHESIVLPQKYKNSPEDPDRLLQYSKLPYRWKKLGLTPLAAEHVTEPQVHVFNDTVNILKVYNRLGLVRKRQRMVKKCNSKNQFFC</sequence>
<keyword evidence="2" id="KW-1185">Reference proteome</keyword>
<reference evidence="1" key="1">
    <citation type="submission" date="2022-03" db="EMBL/GenBank/DDBJ databases">
        <authorList>
            <person name="Martin C."/>
        </authorList>
    </citation>
    <scope>NUCLEOTIDE SEQUENCE</scope>
</reference>
<evidence type="ECO:0000313" key="1">
    <source>
        <dbReference type="EMBL" id="CAH1800293.1"/>
    </source>
</evidence>
<protein>
    <submittedName>
        <fullName evidence="1">Uncharacterized protein</fullName>
    </submittedName>
</protein>
<dbReference type="AlphaFoldDB" id="A0A8J1TA02"/>
<dbReference type="EMBL" id="CAIIXF020000011">
    <property type="protein sequence ID" value="CAH1800293.1"/>
    <property type="molecule type" value="Genomic_DNA"/>
</dbReference>
<comment type="caution">
    <text evidence="1">The sequence shown here is derived from an EMBL/GenBank/DDBJ whole genome shotgun (WGS) entry which is preliminary data.</text>
</comment>
<evidence type="ECO:0000313" key="2">
    <source>
        <dbReference type="Proteomes" id="UP000749559"/>
    </source>
</evidence>
<proteinExistence type="predicted"/>
<feature type="non-terminal residue" evidence="1">
    <location>
        <position position="1"/>
    </location>
</feature>
<accession>A0A8J1TA02</accession>
<gene>
    <name evidence="1" type="ORF">OFUS_LOCUS24199</name>
</gene>
<name>A0A8J1TA02_OWEFU</name>
<dbReference type="Proteomes" id="UP000749559">
    <property type="component" value="Unassembled WGS sequence"/>
</dbReference>
<organism evidence="1 2">
    <name type="scientific">Owenia fusiformis</name>
    <name type="common">Polychaete worm</name>
    <dbReference type="NCBI Taxonomy" id="6347"/>
    <lineage>
        <taxon>Eukaryota</taxon>
        <taxon>Metazoa</taxon>
        <taxon>Spiralia</taxon>
        <taxon>Lophotrochozoa</taxon>
        <taxon>Annelida</taxon>
        <taxon>Polychaeta</taxon>
        <taxon>Sedentaria</taxon>
        <taxon>Canalipalpata</taxon>
        <taxon>Sabellida</taxon>
        <taxon>Oweniida</taxon>
        <taxon>Oweniidae</taxon>
        <taxon>Owenia</taxon>
    </lineage>
</organism>